<organism evidence="1 2">
    <name type="scientific">Fermentimicrarchaeum limneticum</name>
    <dbReference type="NCBI Taxonomy" id="2795018"/>
    <lineage>
        <taxon>Archaea</taxon>
        <taxon>Candidatus Micrarchaeota</taxon>
        <taxon>Candidatus Fermentimicrarchaeales</taxon>
        <taxon>Candidatus Fermentimicrarchaeaceae</taxon>
        <taxon>Candidatus Fermentimicrarchaeum</taxon>
    </lineage>
</organism>
<name>A0A7D5XI11_FERL1</name>
<sequence length="51" mass="5779">MKKKPAGGEFVKGLLERFSAGEENEGSFHTLMFRAAYEGIKGRFRELSEIK</sequence>
<proteinExistence type="predicted"/>
<reference evidence="2" key="1">
    <citation type="submission" date="2020-07" db="EMBL/GenBank/DDBJ databases">
        <title>Metabolic diversity and evolutionary history of the archaeal phylum ###Micrarchaeota### uncovered from a freshwater lake metagenome.</title>
        <authorList>
            <person name="Kadnikov V.V."/>
            <person name="Savvichev A.S."/>
            <person name="Mardanov A.V."/>
            <person name="Beletsky A.V."/>
            <person name="Chupakov A.V."/>
            <person name="Kokryatskaya N.M."/>
            <person name="Pimenov N.V."/>
            <person name="Ravin N.V."/>
        </authorList>
    </citation>
    <scope>NUCLEOTIDE SEQUENCE [LARGE SCALE GENOMIC DNA]</scope>
</reference>
<gene>
    <name evidence="1" type="ORF">Sv326_0599</name>
</gene>
<dbReference type="AlphaFoldDB" id="A0A7D5XI11"/>
<evidence type="ECO:0000313" key="1">
    <source>
        <dbReference type="EMBL" id="QLJ52774.1"/>
    </source>
</evidence>
<accession>A0A7D5XI11</accession>
<evidence type="ECO:0000313" key="2">
    <source>
        <dbReference type="Proteomes" id="UP000510821"/>
    </source>
</evidence>
<dbReference type="KEGG" id="flt:Sv326_0599"/>
<dbReference type="Proteomes" id="UP000510821">
    <property type="component" value="Chromosome"/>
</dbReference>
<dbReference type="EMBL" id="CP058998">
    <property type="protein sequence ID" value="QLJ52774.1"/>
    <property type="molecule type" value="Genomic_DNA"/>
</dbReference>
<protein>
    <submittedName>
        <fullName evidence="1">Uncharacterized protein</fullName>
    </submittedName>
</protein>